<dbReference type="Proteomes" id="UP000322699">
    <property type="component" value="Unassembled WGS sequence"/>
</dbReference>
<evidence type="ECO:0000313" key="3">
    <source>
        <dbReference type="Proteomes" id="UP000322699"/>
    </source>
</evidence>
<dbReference type="AlphaFoldDB" id="A0A5B1C9H1"/>
<protein>
    <submittedName>
        <fullName evidence="2">Uncharacterized protein</fullName>
    </submittedName>
</protein>
<name>A0A5B1C9H1_9BACT</name>
<dbReference type="EMBL" id="VRLW01000004">
    <property type="protein sequence ID" value="KAA1257166.1"/>
    <property type="molecule type" value="Genomic_DNA"/>
</dbReference>
<sequence length="101" mass="11122">MECTGAGLARFHKWNINRPRPVMPDVFRLSRGHLPAASRPAAHNQCTTNARPKPLGPNARPILKCRLPCGDQPTPDFQCSSMLKCRMHCVAQPTPVFGCST</sequence>
<feature type="region of interest" description="Disordered" evidence="1">
    <location>
        <begin position="36"/>
        <end position="57"/>
    </location>
</feature>
<evidence type="ECO:0000256" key="1">
    <source>
        <dbReference type="SAM" id="MobiDB-lite"/>
    </source>
</evidence>
<proteinExistence type="predicted"/>
<gene>
    <name evidence="2" type="ORF">LF1_55660</name>
</gene>
<reference evidence="2 3" key="1">
    <citation type="submission" date="2019-08" db="EMBL/GenBank/DDBJ databases">
        <title>Deep-cultivation of Planctomycetes and their phenomic and genomic characterization uncovers novel biology.</title>
        <authorList>
            <person name="Wiegand S."/>
            <person name="Jogler M."/>
            <person name="Boedeker C."/>
            <person name="Pinto D."/>
            <person name="Vollmers J."/>
            <person name="Rivas-Marin E."/>
            <person name="Kohn T."/>
            <person name="Peeters S.H."/>
            <person name="Heuer A."/>
            <person name="Rast P."/>
            <person name="Oberbeckmann S."/>
            <person name="Bunk B."/>
            <person name="Jeske O."/>
            <person name="Meyerdierks A."/>
            <person name="Storesund J.E."/>
            <person name="Kallscheuer N."/>
            <person name="Luecker S."/>
            <person name="Lage O.M."/>
            <person name="Pohl T."/>
            <person name="Merkel B.J."/>
            <person name="Hornburger P."/>
            <person name="Mueller R.-W."/>
            <person name="Bruemmer F."/>
            <person name="Labrenz M."/>
            <person name="Spormann A.M."/>
            <person name="Op Den Camp H."/>
            <person name="Overmann J."/>
            <person name="Amann R."/>
            <person name="Jetten M.S.M."/>
            <person name="Mascher T."/>
            <person name="Medema M.H."/>
            <person name="Devos D.P."/>
            <person name="Kaster A.-K."/>
            <person name="Ovreas L."/>
            <person name="Rohde M."/>
            <person name="Galperin M.Y."/>
            <person name="Jogler C."/>
        </authorList>
    </citation>
    <scope>NUCLEOTIDE SEQUENCE [LARGE SCALE GENOMIC DNA]</scope>
    <source>
        <strain evidence="2 3">LF1</strain>
    </source>
</reference>
<accession>A0A5B1C9H1</accession>
<comment type="caution">
    <text evidence="2">The sequence shown here is derived from an EMBL/GenBank/DDBJ whole genome shotgun (WGS) entry which is preliminary data.</text>
</comment>
<keyword evidence="3" id="KW-1185">Reference proteome</keyword>
<evidence type="ECO:0000313" key="2">
    <source>
        <dbReference type="EMBL" id="KAA1257166.1"/>
    </source>
</evidence>
<organism evidence="2 3">
    <name type="scientific">Rubripirellula obstinata</name>
    <dbReference type="NCBI Taxonomy" id="406547"/>
    <lineage>
        <taxon>Bacteria</taxon>
        <taxon>Pseudomonadati</taxon>
        <taxon>Planctomycetota</taxon>
        <taxon>Planctomycetia</taxon>
        <taxon>Pirellulales</taxon>
        <taxon>Pirellulaceae</taxon>
        <taxon>Rubripirellula</taxon>
    </lineage>
</organism>